<accession>A0AAV5IS16</accession>
<reference evidence="1 2" key="1">
    <citation type="journal article" date="2021" name="Commun. Biol.">
        <title>The genome of Shorea leprosula (Dipterocarpaceae) highlights the ecological relevance of drought in aseasonal tropical rainforests.</title>
        <authorList>
            <person name="Ng K.K.S."/>
            <person name="Kobayashi M.J."/>
            <person name="Fawcett J.A."/>
            <person name="Hatakeyama M."/>
            <person name="Paape T."/>
            <person name="Ng C.H."/>
            <person name="Ang C.C."/>
            <person name="Tnah L.H."/>
            <person name="Lee C.T."/>
            <person name="Nishiyama T."/>
            <person name="Sese J."/>
            <person name="O'Brien M.J."/>
            <person name="Copetti D."/>
            <person name="Mohd Noor M.I."/>
            <person name="Ong R.C."/>
            <person name="Putra M."/>
            <person name="Sireger I.Z."/>
            <person name="Indrioko S."/>
            <person name="Kosugi Y."/>
            <person name="Izuno A."/>
            <person name="Isagi Y."/>
            <person name="Lee S.L."/>
            <person name="Shimizu K.K."/>
        </authorList>
    </citation>
    <scope>NUCLEOTIDE SEQUENCE [LARGE SCALE GENOMIC DNA]</scope>
    <source>
        <strain evidence="1">214</strain>
    </source>
</reference>
<evidence type="ECO:0000313" key="2">
    <source>
        <dbReference type="Proteomes" id="UP001054252"/>
    </source>
</evidence>
<organism evidence="1 2">
    <name type="scientific">Rubroshorea leprosula</name>
    <dbReference type="NCBI Taxonomy" id="152421"/>
    <lineage>
        <taxon>Eukaryota</taxon>
        <taxon>Viridiplantae</taxon>
        <taxon>Streptophyta</taxon>
        <taxon>Embryophyta</taxon>
        <taxon>Tracheophyta</taxon>
        <taxon>Spermatophyta</taxon>
        <taxon>Magnoliopsida</taxon>
        <taxon>eudicotyledons</taxon>
        <taxon>Gunneridae</taxon>
        <taxon>Pentapetalae</taxon>
        <taxon>rosids</taxon>
        <taxon>malvids</taxon>
        <taxon>Malvales</taxon>
        <taxon>Dipterocarpaceae</taxon>
        <taxon>Rubroshorea</taxon>
    </lineage>
</organism>
<protein>
    <submittedName>
        <fullName evidence="1">Uncharacterized protein</fullName>
    </submittedName>
</protein>
<dbReference type="Proteomes" id="UP001054252">
    <property type="component" value="Unassembled WGS sequence"/>
</dbReference>
<dbReference type="AlphaFoldDB" id="A0AAV5IS16"/>
<comment type="caution">
    <text evidence="1">The sequence shown here is derived from an EMBL/GenBank/DDBJ whole genome shotgun (WGS) entry which is preliminary data.</text>
</comment>
<proteinExistence type="predicted"/>
<gene>
    <name evidence="1" type="ORF">SLEP1_g14998</name>
</gene>
<evidence type="ECO:0000313" key="1">
    <source>
        <dbReference type="EMBL" id="GKV02576.1"/>
    </source>
</evidence>
<name>A0AAV5IS16_9ROSI</name>
<dbReference type="EMBL" id="BPVZ01000019">
    <property type="protein sequence ID" value="GKV02576.1"/>
    <property type="molecule type" value="Genomic_DNA"/>
</dbReference>
<keyword evidence="2" id="KW-1185">Reference proteome</keyword>
<sequence length="57" mass="6480">MQFLAIAKKVVAIQLSAEIRRQAQNYTSKNGNSCNLNMQISNQRLFPRVKPILTQTC</sequence>